<dbReference type="EMBL" id="AFWT01000020">
    <property type="protein sequence ID" value="EGV30162.1"/>
    <property type="molecule type" value="Genomic_DNA"/>
</dbReference>
<dbReference type="PANTHER" id="PTHR36449">
    <property type="entry name" value="ACETYLTRANSFERASE-RELATED"/>
    <property type="match status" value="1"/>
</dbReference>
<evidence type="ECO:0000313" key="8">
    <source>
        <dbReference type="EMBL" id="EGV30162.1"/>
    </source>
</evidence>
<dbReference type="AlphaFoldDB" id="G2E3P9"/>
<dbReference type="eggNOG" id="COG0456">
    <property type="taxonomic scope" value="Bacteria"/>
</dbReference>
<organism evidence="8 9">
    <name type="scientific">Thiorhodococcus drewsii AZ1</name>
    <dbReference type="NCBI Taxonomy" id="765913"/>
    <lineage>
        <taxon>Bacteria</taxon>
        <taxon>Pseudomonadati</taxon>
        <taxon>Pseudomonadota</taxon>
        <taxon>Gammaproteobacteria</taxon>
        <taxon>Chromatiales</taxon>
        <taxon>Chromatiaceae</taxon>
        <taxon>Thiorhodococcus</taxon>
    </lineage>
</organism>
<dbReference type="PANTHER" id="PTHR36449:SF1">
    <property type="entry name" value="ACETYLTRANSFERASE"/>
    <property type="match status" value="1"/>
</dbReference>
<dbReference type="PATRIC" id="fig|765913.3.peg.2977"/>
<evidence type="ECO:0000256" key="5">
    <source>
        <dbReference type="ARBA" id="ARBA00023315"/>
    </source>
</evidence>
<dbReference type="GO" id="GO:0016747">
    <property type="term" value="F:acyltransferase activity, transferring groups other than amino-acyl groups"/>
    <property type="evidence" value="ECO:0007669"/>
    <property type="project" value="InterPro"/>
</dbReference>
<dbReference type="RefSeq" id="WP_007041625.1">
    <property type="nucleotide sequence ID" value="NZ_AFWT01000020.1"/>
</dbReference>
<evidence type="ECO:0000313" key="9">
    <source>
        <dbReference type="Proteomes" id="UP000004200"/>
    </source>
</evidence>
<feature type="domain" description="N-acetyltransferase" evidence="7">
    <location>
        <begin position="25"/>
        <end position="167"/>
    </location>
</feature>
<evidence type="ECO:0000256" key="3">
    <source>
        <dbReference type="ARBA" id="ARBA00022649"/>
    </source>
</evidence>
<dbReference type="Gene3D" id="3.40.630.30">
    <property type="match status" value="1"/>
</dbReference>
<comment type="caution">
    <text evidence="8">The sequence shown here is derived from an EMBL/GenBank/DDBJ whole genome shotgun (WGS) entry which is preliminary data.</text>
</comment>
<sequence>MTDRPFEIGLLGKEDRSDFCCGSEPLDRYLKAQASQDVRRRVSVCYVALDKATGRIAGYYTLSAADVPVSDLPLEVAGRLPHYPSVPAARIGRLAIDQRFQGCGLGGALLLNAAMRALRSEIAVFALVVDAKDNEAATFYRHHGFTAFVSNPLQLIAPITTFRKLLS</sequence>
<gene>
    <name evidence="8" type="ORF">ThidrDRAFT_2912</name>
</gene>
<evidence type="ECO:0000256" key="6">
    <source>
        <dbReference type="ARBA" id="ARBA00049880"/>
    </source>
</evidence>
<name>G2E3P9_9GAMM</name>
<keyword evidence="9" id="KW-1185">Reference proteome</keyword>
<accession>G2E3P9</accession>
<dbReference type="InterPro" id="IPR000182">
    <property type="entry name" value="GNAT_dom"/>
</dbReference>
<keyword evidence="3" id="KW-1277">Toxin-antitoxin system</keyword>
<dbReference type="Proteomes" id="UP000004200">
    <property type="component" value="Unassembled WGS sequence"/>
</dbReference>
<comment type="similarity">
    <text evidence="1">Belongs to the acetyltransferase family. GNAT subfamily.</text>
</comment>
<evidence type="ECO:0000256" key="1">
    <source>
        <dbReference type="ARBA" id="ARBA00009342"/>
    </source>
</evidence>
<protein>
    <submittedName>
        <fullName evidence="8">GCN5-related N-acetyltransferase</fullName>
    </submittedName>
</protein>
<keyword evidence="4 8" id="KW-0808">Transferase</keyword>
<dbReference type="SUPFAM" id="SSF55729">
    <property type="entry name" value="Acyl-CoA N-acyltransferases (Nat)"/>
    <property type="match status" value="1"/>
</dbReference>
<evidence type="ECO:0000256" key="2">
    <source>
        <dbReference type="ARBA" id="ARBA00022491"/>
    </source>
</evidence>
<dbReference type="OrthoDB" id="9799147at2"/>
<dbReference type="STRING" id="765913.ThidrDRAFT_2912"/>
<dbReference type="PROSITE" id="PS51186">
    <property type="entry name" value="GNAT"/>
    <property type="match status" value="1"/>
</dbReference>
<proteinExistence type="inferred from homology"/>
<evidence type="ECO:0000256" key="4">
    <source>
        <dbReference type="ARBA" id="ARBA00022679"/>
    </source>
</evidence>
<dbReference type="Pfam" id="PF13508">
    <property type="entry name" value="Acetyltransf_7"/>
    <property type="match status" value="1"/>
</dbReference>
<keyword evidence="5" id="KW-0012">Acyltransferase</keyword>
<comment type="catalytic activity">
    <reaction evidence="6">
        <text>glycyl-tRNA(Gly) + acetyl-CoA = N-acetylglycyl-tRNA(Gly) + CoA + H(+)</text>
        <dbReference type="Rhea" id="RHEA:81867"/>
        <dbReference type="Rhea" id="RHEA-COMP:9683"/>
        <dbReference type="Rhea" id="RHEA-COMP:19766"/>
        <dbReference type="ChEBI" id="CHEBI:15378"/>
        <dbReference type="ChEBI" id="CHEBI:57287"/>
        <dbReference type="ChEBI" id="CHEBI:57288"/>
        <dbReference type="ChEBI" id="CHEBI:78522"/>
        <dbReference type="ChEBI" id="CHEBI:232036"/>
    </reaction>
</comment>
<dbReference type="InterPro" id="IPR016181">
    <property type="entry name" value="Acyl_CoA_acyltransferase"/>
</dbReference>
<keyword evidence="2" id="KW-0678">Repressor</keyword>
<reference evidence="8 9" key="1">
    <citation type="submission" date="2011-06" db="EMBL/GenBank/DDBJ databases">
        <title>The draft genome of Thiorhodococcus drewsii AZ1.</title>
        <authorList>
            <consortium name="US DOE Joint Genome Institute (JGI-PGF)"/>
            <person name="Lucas S."/>
            <person name="Han J."/>
            <person name="Lapidus A."/>
            <person name="Cheng J.-F."/>
            <person name="Goodwin L."/>
            <person name="Pitluck S."/>
            <person name="Peters L."/>
            <person name="Land M.L."/>
            <person name="Hauser L."/>
            <person name="Vogl K."/>
            <person name="Liu Z."/>
            <person name="Imhoff J."/>
            <person name="Thiel V."/>
            <person name="Frigaard N.-U."/>
            <person name="Bryant D.A."/>
            <person name="Woyke T.J."/>
        </authorList>
    </citation>
    <scope>NUCLEOTIDE SEQUENCE [LARGE SCALE GENOMIC DNA]</scope>
    <source>
        <strain evidence="8 9">AZ1</strain>
    </source>
</reference>
<evidence type="ECO:0000259" key="7">
    <source>
        <dbReference type="PROSITE" id="PS51186"/>
    </source>
</evidence>